<dbReference type="InterPro" id="IPR010285">
    <property type="entry name" value="DNA_helicase_pif1-like_DEAD"/>
</dbReference>
<dbReference type="InterPro" id="IPR057437">
    <property type="entry name" value="PIF1/LRR1_PH"/>
</dbReference>
<dbReference type="SUPFAM" id="SSF52540">
    <property type="entry name" value="P-loop containing nucleoside triphosphate hydrolases"/>
    <property type="match status" value="2"/>
</dbReference>
<keyword evidence="2" id="KW-0378">Hydrolase</keyword>
<feature type="domain" description="PIF1/LRR1 pleckstrin homology" evidence="5">
    <location>
        <begin position="4"/>
        <end position="118"/>
    </location>
</feature>
<sequence>MSTSLRCDLVIEELMGDKCNVERRTSLKDSILALVRDDSTQLLLRVTPLENARSNKTVIRSIGFPVLELTLYKRFIDLGRATIYLPLHPARIMLSNCPPDQLRVFLITLRTKLKEFQISRTKRLSVADGPVTSLSLLEEISPLRFSTRNQLLNAKNQVFLPTKVSQICPKSSSRNTDDFCHPPMDCGPLLISTCARKAKDHPKAPMGRTFSHIVPSWKRWTASLSPKGDSRDLQSDVIELVKKGHNVFCTGGAGTGKSYLIRRIIGLLPPDCTAVTASTGTAANIVGGITVHAFTGLGSLLSEESSEVGENDVKQADKWRETLRRRIQSCPGVVNRWKRIRHLIIDEVSMLSSVTFQRLDMIAKVAILGDVGVDVNEPAFGGIQLIVFGDFYQLPPVTKSPGARFAFETQTWRQCRFSCVELLHSWRQADDPDLTRLLSTVREGYCPDWASQLLKSRFLPSVVSKPAVTDVKSGLIATRLCTHRGDAEAWNSKMLNALKGSPKIYRARDSSGSQSRFLDSICPVPTTLTLKIGAQVILLRNIDTSKGLVNGARGVVQSFSSDCGLPQVRFFVQRSTEPGAKSKGFLYTVQLDRWNLRGDGGQIVAYRRQLPLNLAWAISIHKSQGITLDTAELALSRVFECGQAYVALSRCRSLNGLFLLDWRPEVIQADPKVKEFYASIRNSCGAKNRSEFLDDEQTQPIKRNRIS</sequence>
<feature type="domain" description="DNA helicase Pif1-like DEAD-box helicase" evidence="3">
    <location>
        <begin position="240"/>
        <end position="431"/>
    </location>
</feature>
<dbReference type="GO" id="GO:0043139">
    <property type="term" value="F:5'-3' DNA helicase activity"/>
    <property type="evidence" value="ECO:0007669"/>
    <property type="project" value="UniProtKB-EC"/>
</dbReference>
<name>A0A504YJX5_FASGI</name>
<dbReference type="PANTHER" id="PTHR47642">
    <property type="entry name" value="ATP-DEPENDENT DNA HELICASE"/>
    <property type="match status" value="1"/>
</dbReference>
<proteinExistence type="inferred from homology"/>
<keyword evidence="2 6" id="KW-0347">Helicase</keyword>
<dbReference type="STRING" id="46835.A0A504YJX5"/>
<dbReference type="GO" id="GO:0016887">
    <property type="term" value="F:ATP hydrolysis activity"/>
    <property type="evidence" value="ECO:0007669"/>
    <property type="project" value="RHEA"/>
</dbReference>
<comment type="caution">
    <text evidence="6">The sequence shown here is derived from an EMBL/GenBank/DDBJ whole genome shotgun (WGS) entry which is preliminary data.</text>
</comment>
<comment type="catalytic activity">
    <reaction evidence="2">
        <text>ATP + H2O = ADP + phosphate + H(+)</text>
        <dbReference type="Rhea" id="RHEA:13065"/>
        <dbReference type="ChEBI" id="CHEBI:15377"/>
        <dbReference type="ChEBI" id="CHEBI:15378"/>
        <dbReference type="ChEBI" id="CHEBI:30616"/>
        <dbReference type="ChEBI" id="CHEBI:43474"/>
        <dbReference type="ChEBI" id="CHEBI:456216"/>
        <dbReference type="EC" id="5.6.2.3"/>
    </reaction>
</comment>
<comment type="cofactor">
    <cofactor evidence="2">
        <name>Mg(2+)</name>
        <dbReference type="ChEBI" id="CHEBI:18420"/>
    </cofactor>
</comment>
<dbReference type="Gene3D" id="3.40.50.300">
    <property type="entry name" value="P-loop containing nucleotide triphosphate hydrolases"/>
    <property type="match status" value="1"/>
</dbReference>
<dbReference type="Pfam" id="PF25344">
    <property type="entry name" value="PH_LRR1"/>
    <property type="match status" value="1"/>
</dbReference>
<dbReference type="OrthoDB" id="272985at2759"/>
<evidence type="ECO:0000259" key="5">
    <source>
        <dbReference type="Pfam" id="PF25344"/>
    </source>
</evidence>
<evidence type="ECO:0000313" key="7">
    <source>
        <dbReference type="Proteomes" id="UP000316759"/>
    </source>
</evidence>
<gene>
    <name evidence="6" type="ORF">FGIG_04844</name>
</gene>
<keyword evidence="2" id="KW-0233">DNA recombination</keyword>
<keyword evidence="2" id="KW-0234">DNA repair</keyword>
<dbReference type="GO" id="GO:0006310">
    <property type="term" value="P:DNA recombination"/>
    <property type="evidence" value="ECO:0007669"/>
    <property type="project" value="UniProtKB-KW"/>
</dbReference>
<evidence type="ECO:0000256" key="1">
    <source>
        <dbReference type="ARBA" id="ARBA00023242"/>
    </source>
</evidence>
<keyword evidence="1" id="KW-0539">Nucleus</keyword>
<dbReference type="AlphaFoldDB" id="A0A504YJX5"/>
<dbReference type="Pfam" id="PF05970">
    <property type="entry name" value="PIF1"/>
    <property type="match status" value="1"/>
</dbReference>
<dbReference type="InterPro" id="IPR049163">
    <property type="entry name" value="Pif1-like_2B_dom"/>
</dbReference>
<evidence type="ECO:0000256" key="2">
    <source>
        <dbReference type="RuleBase" id="RU363044"/>
    </source>
</evidence>
<accession>A0A504YJX5</accession>
<dbReference type="CDD" id="cd18809">
    <property type="entry name" value="SF1_C_RecD"/>
    <property type="match status" value="1"/>
</dbReference>
<dbReference type="EC" id="5.6.2.3" evidence="2"/>
<evidence type="ECO:0000259" key="3">
    <source>
        <dbReference type="Pfam" id="PF05970"/>
    </source>
</evidence>
<comment type="similarity">
    <text evidence="2">Belongs to the helicase family.</text>
</comment>
<dbReference type="EMBL" id="SUNJ01007993">
    <property type="protein sequence ID" value="TPP61584.1"/>
    <property type="molecule type" value="Genomic_DNA"/>
</dbReference>
<feature type="domain" description="DNA helicase Pif1-like 2B" evidence="4">
    <location>
        <begin position="520"/>
        <end position="558"/>
    </location>
</feature>
<keyword evidence="7" id="KW-1185">Reference proteome</keyword>
<keyword evidence="2" id="KW-0227">DNA damage</keyword>
<evidence type="ECO:0000313" key="6">
    <source>
        <dbReference type="EMBL" id="TPP61584.1"/>
    </source>
</evidence>
<dbReference type="Proteomes" id="UP000316759">
    <property type="component" value="Unassembled WGS sequence"/>
</dbReference>
<dbReference type="Pfam" id="PF21530">
    <property type="entry name" value="Pif1_2B_dom"/>
    <property type="match status" value="1"/>
</dbReference>
<dbReference type="PANTHER" id="PTHR47642:SF7">
    <property type="entry name" value="ATP-DEPENDENT DNA HELICASE PIF1"/>
    <property type="match status" value="1"/>
</dbReference>
<protein>
    <recommendedName>
        <fullName evidence="2">ATP-dependent DNA helicase</fullName>
        <ecNumber evidence="2">5.6.2.3</ecNumber>
    </recommendedName>
</protein>
<dbReference type="CDD" id="cd18037">
    <property type="entry name" value="DEXSc_Pif1_like"/>
    <property type="match status" value="1"/>
</dbReference>
<keyword evidence="2" id="KW-0067">ATP-binding</keyword>
<reference evidence="6 7" key="1">
    <citation type="submission" date="2019-04" db="EMBL/GenBank/DDBJ databases">
        <title>Annotation for the trematode Fasciola gigantica.</title>
        <authorList>
            <person name="Choi Y.-J."/>
        </authorList>
    </citation>
    <scope>NUCLEOTIDE SEQUENCE [LARGE SCALE GENOMIC DNA]</scope>
    <source>
        <strain evidence="6">Uganda_cow_1</strain>
    </source>
</reference>
<dbReference type="GO" id="GO:0005524">
    <property type="term" value="F:ATP binding"/>
    <property type="evidence" value="ECO:0007669"/>
    <property type="project" value="UniProtKB-KW"/>
</dbReference>
<organism evidence="6 7">
    <name type="scientific">Fasciola gigantica</name>
    <name type="common">Giant liver fluke</name>
    <dbReference type="NCBI Taxonomy" id="46835"/>
    <lineage>
        <taxon>Eukaryota</taxon>
        <taxon>Metazoa</taxon>
        <taxon>Spiralia</taxon>
        <taxon>Lophotrochozoa</taxon>
        <taxon>Platyhelminthes</taxon>
        <taxon>Trematoda</taxon>
        <taxon>Digenea</taxon>
        <taxon>Plagiorchiida</taxon>
        <taxon>Echinostomata</taxon>
        <taxon>Echinostomatoidea</taxon>
        <taxon>Fasciolidae</taxon>
        <taxon>Fasciola</taxon>
    </lineage>
</organism>
<keyword evidence="2" id="KW-0547">Nucleotide-binding</keyword>
<dbReference type="GO" id="GO:0006281">
    <property type="term" value="P:DNA repair"/>
    <property type="evidence" value="ECO:0007669"/>
    <property type="project" value="UniProtKB-KW"/>
</dbReference>
<dbReference type="InterPro" id="IPR051055">
    <property type="entry name" value="PIF1_helicase"/>
</dbReference>
<evidence type="ECO:0000259" key="4">
    <source>
        <dbReference type="Pfam" id="PF21530"/>
    </source>
</evidence>
<dbReference type="InterPro" id="IPR027417">
    <property type="entry name" value="P-loop_NTPase"/>
</dbReference>
<dbReference type="GO" id="GO:0000723">
    <property type="term" value="P:telomere maintenance"/>
    <property type="evidence" value="ECO:0007669"/>
    <property type="project" value="InterPro"/>
</dbReference>